<reference evidence="4" key="2">
    <citation type="journal article" date="2018" name="Plant J.">
        <title>The Sorghum bicolor reference genome: improved assembly, gene annotations, a transcriptome atlas, and signatures of genome organization.</title>
        <authorList>
            <person name="McCormick R.F."/>
            <person name="Truong S.K."/>
            <person name="Sreedasyam A."/>
            <person name="Jenkins J."/>
            <person name="Shu S."/>
            <person name="Sims D."/>
            <person name="Kennedy M."/>
            <person name="Amirebrahimi M."/>
            <person name="Weers B.D."/>
            <person name="McKinley B."/>
            <person name="Mattison A."/>
            <person name="Morishige D.T."/>
            <person name="Grimwood J."/>
            <person name="Schmutz J."/>
            <person name="Mullet J.E."/>
        </authorList>
    </citation>
    <scope>NUCLEOTIDE SEQUENCE [LARGE SCALE GENOMIC DNA]</scope>
    <source>
        <strain evidence="4">cv. BTx623</strain>
    </source>
</reference>
<dbReference type="AlphaFoldDB" id="A0A1Z5RA15"/>
<keyword evidence="2" id="KW-0812">Transmembrane</keyword>
<feature type="region of interest" description="Disordered" evidence="1">
    <location>
        <begin position="20"/>
        <end position="103"/>
    </location>
</feature>
<dbReference type="Gramene" id="OQU80216">
    <property type="protein sequence ID" value="OQU80216"/>
    <property type="gene ID" value="SORBI_3007G095366"/>
</dbReference>
<proteinExistence type="predicted"/>
<reference evidence="3 4" key="1">
    <citation type="journal article" date="2009" name="Nature">
        <title>The Sorghum bicolor genome and the diversification of grasses.</title>
        <authorList>
            <person name="Paterson A.H."/>
            <person name="Bowers J.E."/>
            <person name="Bruggmann R."/>
            <person name="Dubchak I."/>
            <person name="Grimwood J."/>
            <person name="Gundlach H."/>
            <person name="Haberer G."/>
            <person name="Hellsten U."/>
            <person name="Mitros T."/>
            <person name="Poliakov A."/>
            <person name="Schmutz J."/>
            <person name="Spannagl M."/>
            <person name="Tang H."/>
            <person name="Wang X."/>
            <person name="Wicker T."/>
            <person name="Bharti A.K."/>
            <person name="Chapman J."/>
            <person name="Feltus F.A."/>
            <person name="Gowik U."/>
            <person name="Grigoriev I.V."/>
            <person name="Lyons E."/>
            <person name="Maher C.A."/>
            <person name="Martis M."/>
            <person name="Narechania A."/>
            <person name="Otillar R.P."/>
            <person name="Penning B.W."/>
            <person name="Salamov A.A."/>
            <person name="Wang Y."/>
            <person name="Zhang L."/>
            <person name="Carpita N.C."/>
            <person name="Freeling M."/>
            <person name="Gingle A.R."/>
            <person name="Hash C.T."/>
            <person name="Keller B."/>
            <person name="Klein P."/>
            <person name="Kresovich S."/>
            <person name="McCann M.C."/>
            <person name="Ming R."/>
            <person name="Peterson D.G."/>
            <person name="Mehboob-ur-Rahman"/>
            <person name="Ware D."/>
            <person name="Westhoff P."/>
            <person name="Mayer K.F."/>
            <person name="Messing J."/>
            <person name="Rokhsar D.S."/>
        </authorList>
    </citation>
    <scope>NUCLEOTIDE SEQUENCE [LARGE SCALE GENOMIC DNA]</scope>
    <source>
        <strain evidence="4">cv. BTx623</strain>
    </source>
</reference>
<dbReference type="Proteomes" id="UP000000768">
    <property type="component" value="Chromosome 7"/>
</dbReference>
<protein>
    <submittedName>
        <fullName evidence="3">Uncharacterized protein</fullName>
    </submittedName>
</protein>
<keyword evidence="4" id="KW-1185">Reference proteome</keyword>
<organism evidence="3 4">
    <name type="scientific">Sorghum bicolor</name>
    <name type="common">Sorghum</name>
    <name type="synonym">Sorghum vulgare</name>
    <dbReference type="NCBI Taxonomy" id="4558"/>
    <lineage>
        <taxon>Eukaryota</taxon>
        <taxon>Viridiplantae</taxon>
        <taxon>Streptophyta</taxon>
        <taxon>Embryophyta</taxon>
        <taxon>Tracheophyta</taxon>
        <taxon>Spermatophyta</taxon>
        <taxon>Magnoliopsida</taxon>
        <taxon>Liliopsida</taxon>
        <taxon>Poales</taxon>
        <taxon>Poaceae</taxon>
        <taxon>PACMAD clade</taxon>
        <taxon>Panicoideae</taxon>
        <taxon>Andropogonodae</taxon>
        <taxon>Andropogoneae</taxon>
        <taxon>Sorghinae</taxon>
        <taxon>Sorghum</taxon>
    </lineage>
</organism>
<evidence type="ECO:0000313" key="4">
    <source>
        <dbReference type="Proteomes" id="UP000000768"/>
    </source>
</evidence>
<feature type="compositionally biased region" description="Pro residues" evidence="1">
    <location>
        <begin position="56"/>
        <end position="69"/>
    </location>
</feature>
<name>A0A1Z5RA15_SORBI</name>
<dbReference type="EMBL" id="CM000766">
    <property type="protein sequence ID" value="OQU80216.1"/>
    <property type="molecule type" value="Genomic_DNA"/>
</dbReference>
<accession>A0A1Z5RA15</accession>
<dbReference type="InParanoid" id="A0A1Z5RA15"/>
<evidence type="ECO:0000256" key="2">
    <source>
        <dbReference type="SAM" id="Phobius"/>
    </source>
</evidence>
<evidence type="ECO:0000256" key="1">
    <source>
        <dbReference type="SAM" id="MobiDB-lite"/>
    </source>
</evidence>
<sequence length="154" mass="16856">MEPRHVQLLKKLQHVQYATSIAEEKKGGGSSSMAEGRKKADGASLAAVWRRRPPRPLRPPPRSASPPPLGAGRPRPDPDPGMHESPLPPQPRLFPPFLARRQASASPPCAGRLWHGMEWRSERGSMLPAFWLVRIGIGLSCLFVSLGPAGFLIH</sequence>
<keyword evidence="2" id="KW-0472">Membrane</keyword>
<evidence type="ECO:0000313" key="3">
    <source>
        <dbReference type="EMBL" id="OQU80216.1"/>
    </source>
</evidence>
<gene>
    <name evidence="3" type="ORF">SORBI_3007G095366</name>
</gene>
<feature type="transmembrane region" description="Helical" evidence="2">
    <location>
        <begin position="129"/>
        <end position="153"/>
    </location>
</feature>
<keyword evidence="2" id="KW-1133">Transmembrane helix</keyword>